<dbReference type="Proteomes" id="UP000324222">
    <property type="component" value="Unassembled WGS sequence"/>
</dbReference>
<evidence type="ECO:0000313" key="2">
    <source>
        <dbReference type="Proteomes" id="UP000324222"/>
    </source>
</evidence>
<sequence length="88" mass="10022">MQYEGNAALKQAMQYSGRKGDYLNLAIGNKKQERVNMKKALHESDMTGKIKLQLYNTKGKQSEGSHITRALFPQTMNQQPCYNTTPQQ</sequence>
<evidence type="ECO:0000313" key="1">
    <source>
        <dbReference type="EMBL" id="MPC70006.1"/>
    </source>
</evidence>
<reference evidence="1 2" key="1">
    <citation type="submission" date="2019-05" db="EMBL/GenBank/DDBJ databases">
        <title>Another draft genome of Portunus trituberculatus and its Hox gene families provides insights of decapod evolution.</title>
        <authorList>
            <person name="Jeong J.-H."/>
            <person name="Song I."/>
            <person name="Kim S."/>
            <person name="Choi T."/>
            <person name="Kim D."/>
            <person name="Ryu S."/>
            <person name="Kim W."/>
        </authorList>
    </citation>
    <scope>NUCLEOTIDE SEQUENCE [LARGE SCALE GENOMIC DNA]</scope>
    <source>
        <tissue evidence="1">Muscle</tissue>
    </source>
</reference>
<proteinExistence type="predicted"/>
<organism evidence="1 2">
    <name type="scientific">Portunus trituberculatus</name>
    <name type="common">Swimming crab</name>
    <name type="synonym">Neptunus trituberculatus</name>
    <dbReference type="NCBI Taxonomy" id="210409"/>
    <lineage>
        <taxon>Eukaryota</taxon>
        <taxon>Metazoa</taxon>
        <taxon>Ecdysozoa</taxon>
        <taxon>Arthropoda</taxon>
        <taxon>Crustacea</taxon>
        <taxon>Multicrustacea</taxon>
        <taxon>Malacostraca</taxon>
        <taxon>Eumalacostraca</taxon>
        <taxon>Eucarida</taxon>
        <taxon>Decapoda</taxon>
        <taxon>Pleocyemata</taxon>
        <taxon>Brachyura</taxon>
        <taxon>Eubrachyura</taxon>
        <taxon>Portunoidea</taxon>
        <taxon>Portunidae</taxon>
        <taxon>Portuninae</taxon>
        <taxon>Portunus</taxon>
    </lineage>
</organism>
<gene>
    <name evidence="1" type="ORF">E2C01_064241</name>
</gene>
<name>A0A5B7HJ80_PORTR</name>
<dbReference type="AlphaFoldDB" id="A0A5B7HJ80"/>
<protein>
    <submittedName>
        <fullName evidence="1">Uncharacterized protein</fullName>
    </submittedName>
</protein>
<comment type="caution">
    <text evidence="1">The sequence shown here is derived from an EMBL/GenBank/DDBJ whole genome shotgun (WGS) entry which is preliminary data.</text>
</comment>
<dbReference type="EMBL" id="VSRR010030345">
    <property type="protein sequence ID" value="MPC70006.1"/>
    <property type="molecule type" value="Genomic_DNA"/>
</dbReference>
<accession>A0A5B7HJ80</accession>
<keyword evidence="2" id="KW-1185">Reference proteome</keyword>